<gene>
    <name evidence="2" type="ORF">JNW91_01350</name>
</gene>
<evidence type="ECO:0000313" key="3">
    <source>
        <dbReference type="Proteomes" id="UP000601027"/>
    </source>
</evidence>
<feature type="transmembrane region" description="Helical" evidence="1">
    <location>
        <begin position="6"/>
        <end position="29"/>
    </location>
</feature>
<dbReference type="EMBL" id="JAEVHM010000002">
    <property type="protein sequence ID" value="MBM0230640.1"/>
    <property type="molecule type" value="Genomic_DNA"/>
</dbReference>
<sequence length="128" mass="13559">MTTASAVLALVGLAIEICGLLWIIAVAIATSRRLREDIRLIEWTTYESVKRQRAGEDSKVVDAWRAAELAKRGITPDTMNGHEPYTLRRVLAAMASGEAGSFVGGGALILVGTLVQGAGRIAQLVAAL</sequence>
<keyword evidence="1" id="KW-1133">Transmembrane helix</keyword>
<evidence type="ECO:0000313" key="2">
    <source>
        <dbReference type="EMBL" id="MBM0230640.1"/>
    </source>
</evidence>
<keyword evidence="1" id="KW-0812">Transmembrane</keyword>
<accession>A0ABS1XN07</accession>
<reference evidence="2 3" key="1">
    <citation type="submission" date="2021-01" db="EMBL/GenBank/DDBJ databases">
        <title>Draft genome sequence of Micromonospora sp. strain STR1_7.</title>
        <authorList>
            <person name="Karlyshev A."/>
            <person name="Jawad R."/>
        </authorList>
    </citation>
    <scope>NUCLEOTIDE SEQUENCE [LARGE SCALE GENOMIC DNA]</scope>
    <source>
        <strain evidence="2 3">STR1-7</strain>
    </source>
</reference>
<protein>
    <submittedName>
        <fullName evidence="2">Uncharacterized protein</fullName>
    </submittedName>
</protein>
<keyword evidence="3" id="KW-1185">Reference proteome</keyword>
<dbReference type="Proteomes" id="UP000601027">
    <property type="component" value="Unassembled WGS sequence"/>
</dbReference>
<evidence type="ECO:0000256" key="1">
    <source>
        <dbReference type="SAM" id="Phobius"/>
    </source>
</evidence>
<keyword evidence="1" id="KW-0472">Membrane</keyword>
<comment type="caution">
    <text evidence="2">The sequence shown here is derived from an EMBL/GenBank/DDBJ whole genome shotgun (WGS) entry which is preliminary data.</text>
</comment>
<name>A0ABS1XN07_9ACTN</name>
<proteinExistence type="predicted"/>
<dbReference type="RefSeq" id="WP_203173121.1">
    <property type="nucleotide sequence ID" value="NZ_JAEVHM010000002.1"/>
</dbReference>
<organism evidence="2 3">
    <name type="scientific">Micromonospora parastrephiae</name>
    <dbReference type="NCBI Taxonomy" id="2806101"/>
    <lineage>
        <taxon>Bacteria</taxon>
        <taxon>Bacillati</taxon>
        <taxon>Actinomycetota</taxon>
        <taxon>Actinomycetes</taxon>
        <taxon>Micromonosporales</taxon>
        <taxon>Micromonosporaceae</taxon>
        <taxon>Micromonospora</taxon>
    </lineage>
</organism>